<dbReference type="Gene3D" id="1.25.40.10">
    <property type="entry name" value="Tetratricopeptide repeat domain"/>
    <property type="match status" value="1"/>
</dbReference>
<dbReference type="Pfam" id="PF20431">
    <property type="entry name" value="E_motif"/>
    <property type="match status" value="1"/>
</dbReference>
<comment type="caution">
    <text evidence="5">The sequence shown here is derived from an EMBL/GenBank/DDBJ whole genome shotgun (WGS) entry which is preliminary data.</text>
</comment>
<name>A0AAV5D5B4_ELECO</name>
<dbReference type="PANTHER" id="PTHR47926:SF492">
    <property type="entry name" value="DYW DOMAIN-CONTAINING PROTEIN"/>
    <property type="match status" value="1"/>
</dbReference>
<dbReference type="GO" id="GO:0008270">
    <property type="term" value="F:zinc ion binding"/>
    <property type="evidence" value="ECO:0007669"/>
    <property type="project" value="InterPro"/>
</dbReference>
<dbReference type="InterPro" id="IPR011990">
    <property type="entry name" value="TPR-like_helical_dom_sf"/>
</dbReference>
<keyword evidence="2" id="KW-0809">Transit peptide</keyword>
<dbReference type="PANTHER" id="PTHR47926">
    <property type="entry name" value="PENTATRICOPEPTIDE REPEAT-CONTAINING PROTEIN"/>
    <property type="match status" value="1"/>
</dbReference>
<sequence>MIEVSEPPDEVTFIGVLTACTHSGLVDKGRELFQVMIDNYRIAPNVMHYGCMIDLLGRAGKLKEAMETMRKMPMRPNTTIWGTLLAACRVHCNTEIGELAAERLLELDPQNSMAFALLSNMYAKSNRWEDVRRLRHAIMEKGIKKEPGCSLIEMDGMIHEFVAGDRSHPMSKEIYSKLDRVLADLKNAGYVEEEKPNVVYWHSEKLAIAFALLSSEPNVVIRIVKNLRMCLDCHNAIKMISSLYGREVVVRDRTRFHHFRHGFCSCKDYW</sequence>
<reference evidence="5" key="1">
    <citation type="journal article" date="2018" name="DNA Res.">
        <title>Multiple hybrid de novo genome assembly of finger millet, an orphan allotetraploid crop.</title>
        <authorList>
            <person name="Hatakeyama M."/>
            <person name="Aluri S."/>
            <person name="Balachadran M.T."/>
            <person name="Sivarajan S.R."/>
            <person name="Patrignani A."/>
            <person name="Gruter S."/>
            <person name="Poveda L."/>
            <person name="Shimizu-Inatsugi R."/>
            <person name="Baeten J."/>
            <person name="Francoijs K.J."/>
            <person name="Nataraja K.N."/>
            <person name="Reddy Y.A.N."/>
            <person name="Phadnis S."/>
            <person name="Ravikumar R.L."/>
            <person name="Schlapbach R."/>
            <person name="Sreeman S.M."/>
            <person name="Shimizu K.K."/>
        </authorList>
    </citation>
    <scope>NUCLEOTIDE SEQUENCE</scope>
</reference>
<dbReference type="Pfam" id="PF12854">
    <property type="entry name" value="PPR_1"/>
    <property type="match status" value="1"/>
</dbReference>
<dbReference type="InterPro" id="IPR032867">
    <property type="entry name" value="DYW_dom"/>
</dbReference>
<reference evidence="5" key="2">
    <citation type="submission" date="2021-12" db="EMBL/GenBank/DDBJ databases">
        <title>Resequencing data analysis of finger millet.</title>
        <authorList>
            <person name="Hatakeyama M."/>
            <person name="Aluri S."/>
            <person name="Balachadran M.T."/>
            <person name="Sivarajan S.R."/>
            <person name="Poveda L."/>
            <person name="Shimizu-Inatsugi R."/>
            <person name="Schlapbach R."/>
            <person name="Sreeman S.M."/>
            <person name="Shimizu K.K."/>
        </authorList>
    </citation>
    <scope>NUCLEOTIDE SEQUENCE</scope>
</reference>
<dbReference type="Pfam" id="PF20430">
    <property type="entry name" value="Eplus_motif"/>
    <property type="match status" value="1"/>
</dbReference>
<dbReference type="InterPro" id="IPR046849">
    <property type="entry name" value="E2_motif"/>
</dbReference>
<protein>
    <recommendedName>
        <fullName evidence="4">DYW domain-containing protein</fullName>
    </recommendedName>
</protein>
<dbReference type="Pfam" id="PF01535">
    <property type="entry name" value="PPR"/>
    <property type="match status" value="1"/>
</dbReference>
<evidence type="ECO:0000313" key="5">
    <source>
        <dbReference type="EMBL" id="GJN05651.1"/>
    </source>
</evidence>
<dbReference type="InterPro" id="IPR046960">
    <property type="entry name" value="PPR_At4g14850-like_plant"/>
</dbReference>
<dbReference type="GO" id="GO:0003723">
    <property type="term" value="F:RNA binding"/>
    <property type="evidence" value="ECO:0007669"/>
    <property type="project" value="InterPro"/>
</dbReference>
<keyword evidence="1" id="KW-0677">Repeat</keyword>
<evidence type="ECO:0000256" key="2">
    <source>
        <dbReference type="ARBA" id="ARBA00022946"/>
    </source>
</evidence>
<dbReference type="Proteomes" id="UP001054889">
    <property type="component" value="Unassembled WGS sequence"/>
</dbReference>
<organism evidence="5 6">
    <name type="scientific">Eleusine coracana subsp. coracana</name>
    <dbReference type="NCBI Taxonomy" id="191504"/>
    <lineage>
        <taxon>Eukaryota</taxon>
        <taxon>Viridiplantae</taxon>
        <taxon>Streptophyta</taxon>
        <taxon>Embryophyta</taxon>
        <taxon>Tracheophyta</taxon>
        <taxon>Spermatophyta</taxon>
        <taxon>Magnoliopsida</taxon>
        <taxon>Liliopsida</taxon>
        <taxon>Poales</taxon>
        <taxon>Poaceae</taxon>
        <taxon>PACMAD clade</taxon>
        <taxon>Chloridoideae</taxon>
        <taxon>Cynodonteae</taxon>
        <taxon>Eleusininae</taxon>
        <taxon>Eleusine</taxon>
    </lineage>
</organism>
<dbReference type="InterPro" id="IPR002885">
    <property type="entry name" value="PPR_rpt"/>
</dbReference>
<evidence type="ECO:0000256" key="3">
    <source>
        <dbReference type="PROSITE-ProRule" id="PRU00708"/>
    </source>
</evidence>
<gene>
    <name evidence="5" type="primary">ga23300</name>
    <name evidence="5" type="ORF">PR202_ga23300</name>
</gene>
<evidence type="ECO:0000259" key="4">
    <source>
        <dbReference type="Pfam" id="PF14432"/>
    </source>
</evidence>
<dbReference type="AlphaFoldDB" id="A0AAV5D5B4"/>
<keyword evidence="6" id="KW-1185">Reference proteome</keyword>
<dbReference type="Pfam" id="PF14432">
    <property type="entry name" value="DYW_deaminase"/>
    <property type="match status" value="1"/>
</dbReference>
<evidence type="ECO:0000256" key="1">
    <source>
        <dbReference type="ARBA" id="ARBA00022737"/>
    </source>
</evidence>
<dbReference type="InterPro" id="IPR046848">
    <property type="entry name" value="E_motif"/>
</dbReference>
<dbReference type="NCBIfam" id="TIGR00756">
    <property type="entry name" value="PPR"/>
    <property type="match status" value="1"/>
</dbReference>
<dbReference type="EMBL" id="BQKI01000012">
    <property type="protein sequence ID" value="GJN05651.1"/>
    <property type="molecule type" value="Genomic_DNA"/>
</dbReference>
<dbReference type="FunFam" id="1.25.40.10:FF:000515">
    <property type="entry name" value="Pentatricopeptide repeat-containing protein chloroplastic"/>
    <property type="match status" value="1"/>
</dbReference>
<dbReference type="PROSITE" id="PS51375">
    <property type="entry name" value="PPR"/>
    <property type="match status" value="1"/>
</dbReference>
<evidence type="ECO:0000313" key="6">
    <source>
        <dbReference type="Proteomes" id="UP001054889"/>
    </source>
</evidence>
<proteinExistence type="predicted"/>
<accession>A0AAV5D5B4</accession>
<feature type="domain" description="DYW" evidence="4">
    <location>
        <begin position="191"/>
        <end position="270"/>
    </location>
</feature>
<dbReference type="GO" id="GO:0009451">
    <property type="term" value="P:RNA modification"/>
    <property type="evidence" value="ECO:0007669"/>
    <property type="project" value="InterPro"/>
</dbReference>
<feature type="repeat" description="PPR" evidence="3">
    <location>
        <begin position="45"/>
        <end position="75"/>
    </location>
</feature>